<dbReference type="Pfam" id="PF13384">
    <property type="entry name" value="HTH_23"/>
    <property type="match status" value="1"/>
</dbReference>
<reference evidence="3" key="1">
    <citation type="submission" date="2021-05" db="EMBL/GenBank/DDBJ databases">
        <authorList>
            <person name="Pietrasiak N."/>
            <person name="Ward R."/>
            <person name="Stajich J.E."/>
            <person name="Kurbessoian T."/>
        </authorList>
    </citation>
    <scope>NUCLEOTIDE SEQUENCE</scope>
    <source>
        <strain evidence="3">CPER-KK1</strain>
    </source>
</reference>
<evidence type="ECO:0000313" key="3">
    <source>
        <dbReference type="EMBL" id="MBW4548169.1"/>
    </source>
</evidence>
<evidence type="ECO:0000256" key="1">
    <source>
        <dbReference type="SAM" id="MobiDB-lite"/>
    </source>
</evidence>
<organism evidence="3 4">
    <name type="scientific">Symplocastrum torsivum CPER-KK1</name>
    <dbReference type="NCBI Taxonomy" id="450513"/>
    <lineage>
        <taxon>Bacteria</taxon>
        <taxon>Bacillati</taxon>
        <taxon>Cyanobacteriota</taxon>
        <taxon>Cyanophyceae</taxon>
        <taxon>Oscillatoriophycideae</taxon>
        <taxon>Oscillatoriales</taxon>
        <taxon>Microcoleaceae</taxon>
        <taxon>Symplocastrum</taxon>
    </lineage>
</organism>
<dbReference type="Pfam" id="PF13592">
    <property type="entry name" value="HTH_33"/>
    <property type="match status" value="1"/>
</dbReference>
<dbReference type="EMBL" id="JAHHIF010000055">
    <property type="protein sequence ID" value="MBW4548169.1"/>
    <property type="molecule type" value="Genomic_DNA"/>
</dbReference>
<evidence type="ECO:0000259" key="2">
    <source>
        <dbReference type="Pfam" id="PF13592"/>
    </source>
</evidence>
<proteinExistence type="predicted"/>
<reference evidence="3" key="2">
    <citation type="journal article" date="2022" name="Microbiol. Resour. Announc.">
        <title>Metagenome Sequencing to Explore Phylogenomics of Terrestrial Cyanobacteria.</title>
        <authorList>
            <person name="Ward R.D."/>
            <person name="Stajich J.E."/>
            <person name="Johansen J.R."/>
            <person name="Huntemann M."/>
            <person name="Clum A."/>
            <person name="Foster B."/>
            <person name="Foster B."/>
            <person name="Roux S."/>
            <person name="Palaniappan K."/>
            <person name="Varghese N."/>
            <person name="Mukherjee S."/>
            <person name="Reddy T.B.K."/>
            <person name="Daum C."/>
            <person name="Copeland A."/>
            <person name="Chen I.A."/>
            <person name="Ivanova N.N."/>
            <person name="Kyrpides N.C."/>
            <person name="Shapiro N."/>
            <person name="Eloe-Fadrosh E.A."/>
            <person name="Pietrasiak N."/>
        </authorList>
    </citation>
    <scope>NUCLEOTIDE SEQUENCE</scope>
    <source>
        <strain evidence="3">CPER-KK1</strain>
    </source>
</reference>
<comment type="caution">
    <text evidence="3">The sequence shown here is derived from an EMBL/GenBank/DDBJ whole genome shotgun (WGS) entry which is preliminary data.</text>
</comment>
<gene>
    <name evidence="3" type="ORF">KME25_27565</name>
</gene>
<feature type="region of interest" description="Disordered" evidence="1">
    <location>
        <begin position="144"/>
        <end position="163"/>
    </location>
</feature>
<name>A0A951PSP3_9CYAN</name>
<evidence type="ECO:0000313" key="4">
    <source>
        <dbReference type="Proteomes" id="UP000753908"/>
    </source>
</evidence>
<dbReference type="InterPro" id="IPR025959">
    <property type="entry name" value="Winged_HTH_dom"/>
</dbReference>
<protein>
    <submittedName>
        <fullName evidence="3">Winged helix-turn-helix domain-containing protein</fullName>
    </submittedName>
</protein>
<feature type="domain" description="Winged helix-turn helix" evidence="2">
    <location>
        <begin position="108"/>
        <end position="166"/>
    </location>
</feature>
<accession>A0A951PSP3</accession>
<feature type="compositionally biased region" description="Basic and acidic residues" evidence="1">
    <location>
        <begin position="153"/>
        <end position="163"/>
    </location>
</feature>
<dbReference type="Proteomes" id="UP000753908">
    <property type="component" value="Unassembled WGS sequence"/>
</dbReference>
<sequence>MVKKAHLQPYLTSSELKARYLCCSDRVESRRWHLLWLVSKQWTIQQASLAVGLNYDYAKDIVKAYNQQGEVAIANRRRQRTAPPSHALLNTEQLEELRSSLKQQPEDKGIWTGPKVADWIAKKTGREKVWSQRGWDYLKKCRYSAQRPRPRHAKADPEAQQEFKKNCTKELENCNKNFRMRS</sequence>
<dbReference type="AlphaFoldDB" id="A0A951PSP3"/>